<sequence>MSKDERARKAIEETDRKVPEADSPPAGPHAKPHLTDKEKTPGTGSLSDDSEDSTTPGSG</sequence>
<dbReference type="AlphaFoldDB" id="A0A6A8AAY9"/>
<evidence type="ECO:0000313" key="3">
    <source>
        <dbReference type="Proteomes" id="UP000435138"/>
    </source>
</evidence>
<keyword evidence="3" id="KW-1185">Reference proteome</keyword>
<accession>A0A6A8AAY9</accession>
<feature type="compositionally biased region" description="Polar residues" evidence="1">
    <location>
        <begin position="42"/>
        <end position="59"/>
    </location>
</feature>
<protein>
    <submittedName>
        <fullName evidence="2">Uncharacterized protein</fullName>
    </submittedName>
</protein>
<comment type="caution">
    <text evidence="2">The sequence shown here is derived from an EMBL/GenBank/DDBJ whole genome shotgun (WGS) entry which is preliminary data.</text>
</comment>
<organism evidence="2 3">
    <name type="scientific">Endobacterium cereale</name>
    <dbReference type="NCBI Taxonomy" id="2663029"/>
    <lineage>
        <taxon>Bacteria</taxon>
        <taxon>Pseudomonadati</taxon>
        <taxon>Pseudomonadota</taxon>
        <taxon>Alphaproteobacteria</taxon>
        <taxon>Hyphomicrobiales</taxon>
        <taxon>Rhizobiaceae</taxon>
        <taxon>Endobacterium</taxon>
    </lineage>
</organism>
<feature type="region of interest" description="Disordered" evidence="1">
    <location>
        <begin position="1"/>
        <end position="59"/>
    </location>
</feature>
<evidence type="ECO:0000313" key="2">
    <source>
        <dbReference type="EMBL" id="MQY47077.1"/>
    </source>
</evidence>
<proteinExistence type="predicted"/>
<name>A0A6A8AAY9_9HYPH</name>
<feature type="compositionally biased region" description="Basic and acidic residues" evidence="1">
    <location>
        <begin position="1"/>
        <end position="20"/>
    </location>
</feature>
<gene>
    <name evidence="2" type="ORF">GAO09_13645</name>
</gene>
<evidence type="ECO:0000256" key="1">
    <source>
        <dbReference type="SAM" id="MobiDB-lite"/>
    </source>
</evidence>
<dbReference type="Proteomes" id="UP000435138">
    <property type="component" value="Unassembled WGS sequence"/>
</dbReference>
<dbReference type="EMBL" id="WIXI01000043">
    <property type="protein sequence ID" value="MQY47077.1"/>
    <property type="molecule type" value="Genomic_DNA"/>
</dbReference>
<reference evidence="2 3" key="1">
    <citation type="submission" date="2019-11" db="EMBL/GenBank/DDBJ databases">
        <title>Genome analysis of Rhizobacterium cereale a novel genus and species isolated from maize roots in North Spain.</title>
        <authorList>
            <person name="Menendez E."/>
            <person name="Flores-Felix J.D."/>
            <person name="Ramirez-Bahena M.-H."/>
            <person name="Igual J.M."/>
            <person name="Garcia-Fraile P."/>
            <person name="Peix A."/>
            <person name="Velazquez E."/>
        </authorList>
    </citation>
    <scope>NUCLEOTIDE SEQUENCE [LARGE SCALE GENOMIC DNA]</scope>
    <source>
        <strain evidence="2 3">RZME27</strain>
    </source>
</reference>
<dbReference type="RefSeq" id="WP_153354544.1">
    <property type="nucleotide sequence ID" value="NZ_JAYKOO010000002.1"/>
</dbReference>